<comment type="caution">
    <text evidence="2">The sequence shown here is derived from an EMBL/GenBank/DDBJ whole genome shotgun (WGS) entry which is preliminary data.</text>
</comment>
<dbReference type="EMBL" id="BAABCM010000001">
    <property type="protein sequence ID" value="GAA3791341.1"/>
    <property type="molecule type" value="Genomic_DNA"/>
</dbReference>
<evidence type="ECO:0000256" key="1">
    <source>
        <dbReference type="SAM" id="MobiDB-lite"/>
    </source>
</evidence>
<reference evidence="3" key="1">
    <citation type="journal article" date="2019" name="Int. J. Syst. Evol. Microbiol.">
        <title>The Global Catalogue of Microorganisms (GCM) 10K type strain sequencing project: providing services to taxonomists for standard genome sequencing and annotation.</title>
        <authorList>
            <consortium name="The Broad Institute Genomics Platform"/>
            <consortium name="The Broad Institute Genome Sequencing Center for Infectious Disease"/>
            <person name="Wu L."/>
            <person name="Ma J."/>
        </authorList>
    </citation>
    <scope>NUCLEOTIDE SEQUENCE [LARGE SCALE GENOMIC DNA]</scope>
    <source>
        <strain evidence="3">JCM 17017</strain>
    </source>
</reference>
<sequence>MRLMSDFMSLLQELANLVTIGTPRTLREAKALAAELLDTAEVADLAALHACTETLATHRHADAVAMLAVQWQARPQHRDLITFCVAESGEEHYDPARLPAPTYTDRVEHQFARMAAQQERGQLATLDSWQAEMRKLDRIRPEIPEPADVHGDTAQTRYDFDHARPYRDDTPRDLRDAPTRDMQRATAAVAIITAPHLRRPADPRRVEPRVVTDYIASGHTWFPLDERIPRELDQADGYTIDYEAHAAPPLNGTPCVACLLERTVMELDAVRDQHDDGLCTECRDEGRPGITPSDVAHARNTIRRQMPAHANRRAADVIAPCAALAGRQPRGIVVIWTRAYWRAHPEHRPFIAAWAAAQFGPARRPQTRQATRAAFTRTRPEVVTAGAA</sequence>
<accession>A0ABP7HEF5</accession>
<feature type="region of interest" description="Disordered" evidence="1">
    <location>
        <begin position="143"/>
        <end position="180"/>
    </location>
</feature>
<gene>
    <name evidence="2" type="ORF">GCM10022380_04860</name>
</gene>
<protein>
    <submittedName>
        <fullName evidence="2">Uncharacterized protein</fullName>
    </submittedName>
</protein>
<keyword evidence="3" id="KW-1185">Reference proteome</keyword>
<name>A0ABP7HEF5_9PSEU</name>
<feature type="compositionally biased region" description="Basic and acidic residues" evidence="1">
    <location>
        <begin position="158"/>
        <end position="180"/>
    </location>
</feature>
<dbReference type="Proteomes" id="UP001501624">
    <property type="component" value="Unassembled WGS sequence"/>
</dbReference>
<organism evidence="2 3">
    <name type="scientific">Amycolatopsis tucumanensis</name>
    <dbReference type="NCBI Taxonomy" id="401106"/>
    <lineage>
        <taxon>Bacteria</taxon>
        <taxon>Bacillati</taxon>
        <taxon>Actinomycetota</taxon>
        <taxon>Actinomycetes</taxon>
        <taxon>Pseudonocardiales</taxon>
        <taxon>Pseudonocardiaceae</taxon>
        <taxon>Amycolatopsis</taxon>
    </lineage>
</organism>
<evidence type="ECO:0000313" key="2">
    <source>
        <dbReference type="EMBL" id="GAA3791341.1"/>
    </source>
</evidence>
<proteinExistence type="predicted"/>
<evidence type="ECO:0000313" key="3">
    <source>
        <dbReference type="Proteomes" id="UP001501624"/>
    </source>
</evidence>